<sequence length="423" mass="48188">MDSLRQLSMKFLEREELANYNFQNEFMKPFVIVMRKSNAVEIRELIIRCVSQMVLSRVNNVKSGWKSMFMVFTTAAYDDHKNIVLLAFEIIEKIIRDYFPYITETETTTFTDCVNCLIAFTNSRFNQEISLNAIGFLSFCATKLADGDLGSSSRNKDKEVSGKISSPSPQEGKYGNQDKGEVTDKDDHLNFWFPLLSGLSELSFDPRPEVRKSALDVLFETLRNHGHLFSLPLWERIFESVLFPIFDYVRHAIDPSGSSPQVNEVETNGELDQSWLYETCTVALQLVVDLFVNFYNTVNPLLRKVLMLLVSFIKRLHQSLAGIGIAAFVRLMSNAGELFSEDKWLEVVLSIKEAANETLPKFSFLESEDFVTRNEEHASTVNDDRDRVESGSPDDLESLSARRLYVCLTNAKGRAAVQLLLIQ</sequence>
<dbReference type="PANTHER" id="PTHR10663:SF375">
    <property type="entry name" value="LD29171P"/>
    <property type="match status" value="1"/>
</dbReference>
<dbReference type="Proteomes" id="UP000265520">
    <property type="component" value="Unassembled WGS sequence"/>
</dbReference>
<dbReference type="InterPro" id="IPR015403">
    <property type="entry name" value="Mon2/Sec7/BIG1-like_HDS"/>
</dbReference>
<evidence type="ECO:0000259" key="3">
    <source>
        <dbReference type="Pfam" id="PF16206"/>
    </source>
</evidence>
<dbReference type="Pfam" id="PF16206">
    <property type="entry name" value="Mon2_C"/>
    <property type="match status" value="1"/>
</dbReference>
<dbReference type="AlphaFoldDB" id="A0A392M365"/>
<evidence type="ECO:0000313" key="5">
    <source>
        <dbReference type="Proteomes" id="UP000265520"/>
    </source>
</evidence>
<feature type="domain" description="Mon2/Sec7/BIG1-like HDS" evidence="2">
    <location>
        <begin position="10"/>
        <end position="92"/>
    </location>
</feature>
<comment type="caution">
    <text evidence="4">The sequence shown here is derived from an EMBL/GenBank/DDBJ whole genome shotgun (WGS) entry which is preliminary data.</text>
</comment>
<keyword evidence="5" id="KW-1185">Reference proteome</keyword>
<evidence type="ECO:0000313" key="4">
    <source>
        <dbReference type="EMBL" id="MCH81659.1"/>
    </source>
</evidence>
<gene>
    <name evidence="4" type="ORF">A2U01_0002450</name>
</gene>
<dbReference type="GO" id="GO:0005829">
    <property type="term" value="C:cytosol"/>
    <property type="evidence" value="ECO:0007669"/>
    <property type="project" value="TreeGrafter"/>
</dbReference>
<proteinExistence type="predicted"/>
<feature type="region of interest" description="Disordered" evidence="1">
    <location>
        <begin position="149"/>
        <end position="180"/>
    </location>
</feature>
<dbReference type="InterPro" id="IPR032817">
    <property type="entry name" value="Mon2_C"/>
</dbReference>
<dbReference type="SUPFAM" id="SSF48371">
    <property type="entry name" value="ARM repeat"/>
    <property type="match status" value="1"/>
</dbReference>
<evidence type="ECO:0000256" key="1">
    <source>
        <dbReference type="SAM" id="MobiDB-lite"/>
    </source>
</evidence>
<accession>A0A392M365</accession>
<name>A0A392M365_9FABA</name>
<feature type="domain" description="Mon2 C-terminal" evidence="3">
    <location>
        <begin position="113"/>
        <end position="252"/>
    </location>
</feature>
<evidence type="ECO:0000259" key="2">
    <source>
        <dbReference type="Pfam" id="PF09324"/>
    </source>
</evidence>
<dbReference type="EMBL" id="LXQA010002599">
    <property type="protein sequence ID" value="MCH81659.1"/>
    <property type="molecule type" value="Genomic_DNA"/>
</dbReference>
<organism evidence="4 5">
    <name type="scientific">Trifolium medium</name>
    <dbReference type="NCBI Taxonomy" id="97028"/>
    <lineage>
        <taxon>Eukaryota</taxon>
        <taxon>Viridiplantae</taxon>
        <taxon>Streptophyta</taxon>
        <taxon>Embryophyta</taxon>
        <taxon>Tracheophyta</taxon>
        <taxon>Spermatophyta</taxon>
        <taxon>Magnoliopsida</taxon>
        <taxon>eudicotyledons</taxon>
        <taxon>Gunneridae</taxon>
        <taxon>Pentapetalae</taxon>
        <taxon>rosids</taxon>
        <taxon>fabids</taxon>
        <taxon>Fabales</taxon>
        <taxon>Fabaceae</taxon>
        <taxon>Papilionoideae</taxon>
        <taxon>50 kb inversion clade</taxon>
        <taxon>NPAAA clade</taxon>
        <taxon>Hologalegina</taxon>
        <taxon>IRL clade</taxon>
        <taxon>Trifolieae</taxon>
        <taxon>Trifolium</taxon>
    </lineage>
</organism>
<protein>
    <submittedName>
        <fullName evidence="4">Brefeldin A-inhibited guanine nucleotide-exchange protein 2-like</fullName>
    </submittedName>
</protein>
<feature type="non-terminal residue" evidence="4">
    <location>
        <position position="423"/>
    </location>
</feature>
<dbReference type="GO" id="GO:0005802">
    <property type="term" value="C:trans-Golgi network"/>
    <property type="evidence" value="ECO:0007669"/>
    <property type="project" value="TreeGrafter"/>
</dbReference>
<reference evidence="4 5" key="1">
    <citation type="journal article" date="2018" name="Front. Plant Sci.">
        <title>Red Clover (Trifolium pratense) and Zigzag Clover (T. medium) - A Picture of Genomic Similarities and Differences.</title>
        <authorList>
            <person name="Dluhosova J."/>
            <person name="Istvanek J."/>
            <person name="Nedelnik J."/>
            <person name="Repkova J."/>
        </authorList>
    </citation>
    <scope>NUCLEOTIDE SEQUENCE [LARGE SCALE GENOMIC DNA]</scope>
    <source>
        <strain evidence="5">cv. 10/8</strain>
        <tissue evidence="4">Leaf</tissue>
    </source>
</reference>
<dbReference type="Pfam" id="PF09324">
    <property type="entry name" value="Sec7-like_HDS"/>
    <property type="match status" value="1"/>
</dbReference>
<dbReference type="InterPro" id="IPR016024">
    <property type="entry name" value="ARM-type_fold"/>
</dbReference>
<dbReference type="PANTHER" id="PTHR10663">
    <property type="entry name" value="GUANYL-NUCLEOTIDE EXCHANGE FACTOR"/>
    <property type="match status" value="1"/>
</dbReference>